<reference evidence="1 2" key="1">
    <citation type="submission" date="2024-05" db="EMBL/GenBank/DDBJ databases">
        <title>Genetic variation in Jamaican populations of the coffee berry borer (Hypothenemus hampei).</title>
        <authorList>
            <person name="Errbii M."/>
            <person name="Myrie A."/>
        </authorList>
    </citation>
    <scope>NUCLEOTIDE SEQUENCE [LARGE SCALE GENOMIC DNA]</scope>
    <source>
        <strain evidence="1">JA-Hopewell-2020-01-JO</strain>
        <tissue evidence="1">Whole body</tissue>
    </source>
</reference>
<sequence>MFCYMSWPAVTIVEEYLLVVRELILDAPGIHLRVLELQFQIVCRGYKVLSRLGVGSFRDLLELSPIIVVREERVYVARFHEETDEESDDSDYFVN</sequence>
<gene>
    <name evidence="1" type="ORF">ABEB36_010682</name>
</gene>
<proteinExistence type="predicted"/>
<dbReference type="Proteomes" id="UP001566132">
    <property type="component" value="Unassembled WGS sequence"/>
</dbReference>
<accession>A0ABD1EDD2</accession>
<evidence type="ECO:0000313" key="2">
    <source>
        <dbReference type="Proteomes" id="UP001566132"/>
    </source>
</evidence>
<keyword evidence="2" id="KW-1185">Reference proteome</keyword>
<comment type="caution">
    <text evidence="1">The sequence shown here is derived from an EMBL/GenBank/DDBJ whole genome shotgun (WGS) entry which is preliminary data.</text>
</comment>
<dbReference type="EMBL" id="JBDJPC010000008">
    <property type="protein sequence ID" value="KAL1492430.1"/>
    <property type="molecule type" value="Genomic_DNA"/>
</dbReference>
<name>A0ABD1EDD2_HYPHA</name>
<organism evidence="1 2">
    <name type="scientific">Hypothenemus hampei</name>
    <name type="common">Coffee berry borer</name>
    <dbReference type="NCBI Taxonomy" id="57062"/>
    <lineage>
        <taxon>Eukaryota</taxon>
        <taxon>Metazoa</taxon>
        <taxon>Ecdysozoa</taxon>
        <taxon>Arthropoda</taxon>
        <taxon>Hexapoda</taxon>
        <taxon>Insecta</taxon>
        <taxon>Pterygota</taxon>
        <taxon>Neoptera</taxon>
        <taxon>Endopterygota</taxon>
        <taxon>Coleoptera</taxon>
        <taxon>Polyphaga</taxon>
        <taxon>Cucujiformia</taxon>
        <taxon>Curculionidae</taxon>
        <taxon>Scolytinae</taxon>
        <taxon>Hypothenemus</taxon>
    </lineage>
</organism>
<dbReference type="AlphaFoldDB" id="A0ABD1EDD2"/>
<protein>
    <submittedName>
        <fullName evidence="1">Uncharacterized protein</fullName>
    </submittedName>
</protein>
<evidence type="ECO:0000313" key="1">
    <source>
        <dbReference type="EMBL" id="KAL1492430.1"/>
    </source>
</evidence>